<gene>
    <name evidence="3" type="ORF">SAMN05660652_01005</name>
</gene>
<name>A0A1G7YH22_9RHOO</name>
<dbReference type="EMBL" id="FNCY01000002">
    <property type="protein sequence ID" value="SDG95821.1"/>
    <property type="molecule type" value="Genomic_DNA"/>
</dbReference>
<dbReference type="RefSeq" id="WP_091934609.1">
    <property type="nucleotide sequence ID" value="NZ_FNCY01000002.1"/>
</dbReference>
<feature type="transmembrane region" description="Helical" evidence="1">
    <location>
        <begin position="45"/>
        <end position="69"/>
    </location>
</feature>
<dbReference type="STRING" id="83767.SAMN05660652_01005"/>
<feature type="transmembrane region" description="Helical" evidence="1">
    <location>
        <begin position="388"/>
        <end position="407"/>
    </location>
</feature>
<dbReference type="OrthoDB" id="9781349at2"/>
<evidence type="ECO:0000313" key="3">
    <source>
        <dbReference type="EMBL" id="SDG95821.1"/>
    </source>
</evidence>
<keyword evidence="1" id="KW-0812">Transmembrane</keyword>
<keyword evidence="1" id="KW-0472">Membrane</keyword>
<keyword evidence="4" id="KW-1185">Reference proteome</keyword>
<organism evidence="3 4">
    <name type="scientific">Propionivibrio dicarboxylicus</name>
    <dbReference type="NCBI Taxonomy" id="83767"/>
    <lineage>
        <taxon>Bacteria</taxon>
        <taxon>Pseudomonadati</taxon>
        <taxon>Pseudomonadota</taxon>
        <taxon>Betaproteobacteria</taxon>
        <taxon>Rhodocyclales</taxon>
        <taxon>Rhodocyclaceae</taxon>
        <taxon>Propionivibrio</taxon>
    </lineage>
</organism>
<evidence type="ECO:0000256" key="1">
    <source>
        <dbReference type="SAM" id="Phobius"/>
    </source>
</evidence>
<reference evidence="3 4" key="1">
    <citation type="submission" date="2016-10" db="EMBL/GenBank/DDBJ databases">
        <authorList>
            <person name="de Groot N.N."/>
        </authorList>
    </citation>
    <scope>NUCLEOTIDE SEQUENCE [LARGE SCALE GENOMIC DNA]</scope>
    <source>
        <strain evidence="3 4">DSM 5885</strain>
    </source>
</reference>
<feature type="transmembrane region" description="Helical" evidence="1">
    <location>
        <begin position="109"/>
        <end position="131"/>
    </location>
</feature>
<proteinExistence type="predicted"/>
<evidence type="ECO:0000259" key="2">
    <source>
        <dbReference type="Pfam" id="PF01970"/>
    </source>
</evidence>
<sequence>MELFGNLLLGIETACSIVNLLYCLAGVALGTAIGVLPGLGPAATIAMLLPLTFGLPPVSALIMLAGIFYGAQYGGSTTAILVNLPGESSSVVTALDGYEMARRGHAGKALATAAIASFFAGTVTTVLIALFSPPLAEVALKFGPAEYFSLMVLGLVASVVLAHGSLLNALGMIVFGLLLGIVGTDVNSGTARFSFELPELMDGINFVIVAMGVFGLGEIMSNLEKESERNLSISKVTGLMLSREDCKAIAAPVCRGTLLGAILGILPGGGAMLSSFSAYAMEKKLSRNAANFGKGAIEGVAAPEAANNAGAQASFIPMLTLGIPSNPVMALMIGAMIIQGIQPGPSVMTEQPELFWGLVASMWIGNLMLVVLNLPLIGFWVRMVSVPYHLLFPAIIVFCAIGVFSLANTTFDVYFMAGFGCLGYLFRKLECEPAPMLLGFILGPMMEEFLRRALLLSKGSPAVLVTRPISATMLVFAVLIMTSILLPALRKKREEVFVEED</sequence>
<protein>
    <submittedName>
        <fullName evidence="3">TctA family transporter</fullName>
    </submittedName>
</protein>
<feature type="transmembrane region" description="Helical" evidence="1">
    <location>
        <begin position="469"/>
        <end position="489"/>
    </location>
</feature>
<accession>A0A1G7YH22</accession>
<feature type="transmembrane region" description="Helical" evidence="1">
    <location>
        <begin position="203"/>
        <end position="221"/>
    </location>
</feature>
<dbReference type="PANTHER" id="PTHR35342">
    <property type="entry name" value="TRICARBOXYLIC TRANSPORT PROTEIN"/>
    <property type="match status" value="1"/>
</dbReference>
<feature type="transmembrane region" description="Helical" evidence="1">
    <location>
        <begin position="321"/>
        <end position="342"/>
    </location>
</feature>
<evidence type="ECO:0000313" key="4">
    <source>
        <dbReference type="Proteomes" id="UP000198607"/>
    </source>
</evidence>
<dbReference type="PANTHER" id="PTHR35342:SF5">
    <property type="entry name" value="TRICARBOXYLIC TRANSPORT PROTEIN"/>
    <property type="match status" value="1"/>
</dbReference>
<dbReference type="AlphaFoldDB" id="A0A1G7YH22"/>
<feature type="transmembrane region" description="Helical" evidence="1">
    <location>
        <begin position="151"/>
        <end position="182"/>
    </location>
</feature>
<feature type="transmembrane region" description="Helical" evidence="1">
    <location>
        <begin position="354"/>
        <end position="381"/>
    </location>
</feature>
<dbReference type="InterPro" id="IPR002823">
    <property type="entry name" value="DUF112_TM"/>
</dbReference>
<dbReference type="Proteomes" id="UP000198607">
    <property type="component" value="Unassembled WGS sequence"/>
</dbReference>
<dbReference type="Pfam" id="PF01970">
    <property type="entry name" value="TctA"/>
    <property type="match status" value="1"/>
</dbReference>
<feature type="domain" description="DUF112" evidence="2">
    <location>
        <begin position="20"/>
        <end position="438"/>
    </location>
</feature>
<keyword evidence="1" id="KW-1133">Transmembrane helix</keyword>
<feature type="transmembrane region" description="Helical" evidence="1">
    <location>
        <begin position="258"/>
        <end position="279"/>
    </location>
</feature>